<organism evidence="1">
    <name type="scientific">uncultured Sulfurovum sp</name>
    <dbReference type="NCBI Taxonomy" id="269237"/>
    <lineage>
        <taxon>Bacteria</taxon>
        <taxon>Pseudomonadati</taxon>
        <taxon>Campylobacterota</taxon>
        <taxon>Epsilonproteobacteria</taxon>
        <taxon>Campylobacterales</taxon>
        <taxon>Sulfurovaceae</taxon>
        <taxon>Sulfurovum</taxon>
        <taxon>environmental samples</taxon>
    </lineage>
</organism>
<protein>
    <submittedName>
        <fullName evidence="1">Uncharacterized protein</fullName>
    </submittedName>
</protein>
<reference evidence="1" key="1">
    <citation type="submission" date="2020-01" db="EMBL/GenBank/DDBJ databases">
        <authorList>
            <person name="Meier V. D."/>
            <person name="Meier V D."/>
        </authorList>
    </citation>
    <scope>NUCLEOTIDE SEQUENCE</scope>
    <source>
        <strain evidence="1">HLG_WM_MAG_04</strain>
    </source>
</reference>
<evidence type="ECO:0000313" key="1">
    <source>
        <dbReference type="EMBL" id="CAA6805268.1"/>
    </source>
</evidence>
<name>A0A6S6SGJ6_9BACT</name>
<sequence>MTLTKTKRGFNLKDCGFKVRFTSYEYRGSHVYLYNRGVLVTIYENRMKFEKALKSC</sequence>
<proteinExistence type="predicted"/>
<gene>
    <name evidence="1" type="ORF">HELGO_WM3057</name>
</gene>
<dbReference type="AlphaFoldDB" id="A0A6S6SGJ6"/>
<accession>A0A6S6SGJ6</accession>
<dbReference type="EMBL" id="CACVAX010000013">
    <property type="protein sequence ID" value="CAA6805268.1"/>
    <property type="molecule type" value="Genomic_DNA"/>
</dbReference>